<dbReference type="AlphaFoldDB" id="A0AA88IV67"/>
<dbReference type="Proteomes" id="UP001187192">
    <property type="component" value="Unassembled WGS sequence"/>
</dbReference>
<comment type="caution">
    <text evidence="2">The sequence shown here is derived from an EMBL/GenBank/DDBJ whole genome shotgun (WGS) entry which is preliminary data.</text>
</comment>
<evidence type="ECO:0000313" key="3">
    <source>
        <dbReference type="Proteomes" id="UP001187192"/>
    </source>
</evidence>
<evidence type="ECO:0000313" key="2">
    <source>
        <dbReference type="EMBL" id="GMN58368.1"/>
    </source>
</evidence>
<accession>A0AA88IV67</accession>
<organism evidence="2 3">
    <name type="scientific">Ficus carica</name>
    <name type="common">Common fig</name>
    <dbReference type="NCBI Taxonomy" id="3494"/>
    <lineage>
        <taxon>Eukaryota</taxon>
        <taxon>Viridiplantae</taxon>
        <taxon>Streptophyta</taxon>
        <taxon>Embryophyta</taxon>
        <taxon>Tracheophyta</taxon>
        <taxon>Spermatophyta</taxon>
        <taxon>Magnoliopsida</taxon>
        <taxon>eudicotyledons</taxon>
        <taxon>Gunneridae</taxon>
        <taxon>Pentapetalae</taxon>
        <taxon>rosids</taxon>
        <taxon>fabids</taxon>
        <taxon>Rosales</taxon>
        <taxon>Moraceae</taxon>
        <taxon>Ficeae</taxon>
        <taxon>Ficus</taxon>
    </lineage>
</organism>
<name>A0AA88IV67_FICCA</name>
<sequence>MELRLFLGEFFDAICVTDCGKKDMVWFSSGVIPGRVIPAQFASGPRDPARGNSAASPAPPPAGPAQVSGRESSPSHVQQSTTKTSSGPRIQLPAQHKSRAESSAKPAHLEPVASPGSQIPQAGLPPLSTRLTNPERLILWAEISPSCSL</sequence>
<gene>
    <name evidence="2" type="ORF">TIFTF001_027460</name>
</gene>
<feature type="region of interest" description="Disordered" evidence="1">
    <location>
        <begin position="39"/>
        <end position="128"/>
    </location>
</feature>
<dbReference type="EMBL" id="BTGU01000077">
    <property type="protein sequence ID" value="GMN58368.1"/>
    <property type="molecule type" value="Genomic_DNA"/>
</dbReference>
<evidence type="ECO:0000256" key="1">
    <source>
        <dbReference type="SAM" id="MobiDB-lite"/>
    </source>
</evidence>
<reference evidence="2" key="1">
    <citation type="submission" date="2023-07" db="EMBL/GenBank/DDBJ databases">
        <title>draft genome sequence of fig (Ficus carica).</title>
        <authorList>
            <person name="Takahashi T."/>
            <person name="Nishimura K."/>
        </authorList>
    </citation>
    <scope>NUCLEOTIDE SEQUENCE</scope>
</reference>
<keyword evidence="3" id="KW-1185">Reference proteome</keyword>
<proteinExistence type="predicted"/>
<protein>
    <submittedName>
        <fullName evidence="2">Uncharacterized protein</fullName>
    </submittedName>
</protein>
<feature type="compositionally biased region" description="Polar residues" evidence="1">
    <location>
        <begin position="69"/>
        <end position="88"/>
    </location>
</feature>